<dbReference type="PANTHER" id="PTHR42648">
    <property type="entry name" value="TRANSPOSASE, PUTATIVE-RELATED"/>
    <property type="match status" value="1"/>
</dbReference>
<dbReference type="PANTHER" id="PTHR42648:SF11">
    <property type="entry name" value="TRANSPOSON TY4-P GAG-POL POLYPROTEIN"/>
    <property type="match status" value="1"/>
</dbReference>
<protein>
    <recommendedName>
        <fullName evidence="15">Retrovirus-related Pol polyprotein from transposon TNT 1-94-like beta-barrel domain-containing protein</fullName>
    </recommendedName>
</protein>
<keyword evidence="13" id="KW-0233">DNA recombination</keyword>
<dbReference type="OrthoDB" id="1426661at2759"/>
<reference evidence="16" key="1">
    <citation type="submission" date="2018-05" db="EMBL/GenBank/DDBJ databases">
        <title>Draft genome of Mucuna pruriens seed.</title>
        <authorList>
            <person name="Nnadi N.E."/>
            <person name="Vos R."/>
            <person name="Hasami M.H."/>
            <person name="Devisetty U.K."/>
            <person name="Aguiy J.C."/>
        </authorList>
    </citation>
    <scope>NUCLEOTIDE SEQUENCE [LARGE SCALE GENOMIC DNA]</scope>
    <source>
        <strain evidence="16">JCA_2017</strain>
    </source>
</reference>
<organism evidence="16 17">
    <name type="scientific">Mucuna pruriens</name>
    <name type="common">Velvet bean</name>
    <name type="synonym">Dolichos pruriens</name>
    <dbReference type="NCBI Taxonomy" id="157652"/>
    <lineage>
        <taxon>Eukaryota</taxon>
        <taxon>Viridiplantae</taxon>
        <taxon>Streptophyta</taxon>
        <taxon>Embryophyta</taxon>
        <taxon>Tracheophyta</taxon>
        <taxon>Spermatophyta</taxon>
        <taxon>Magnoliopsida</taxon>
        <taxon>eudicotyledons</taxon>
        <taxon>Gunneridae</taxon>
        <taxon>Pentapetalae</taxon>
        <taxon>rosids</taxon>
        <taxon>fabids</taxon>
        <taxon>Fabales</taxon>
        <taxon>Fabaceae</taxon>
        <taxon>Papilionoideae</taxon>
        <taxon>50 kb inversion clade</taxon>
        <taxon>NPAAA clade</taxon>
        <taxon>indigoferoid/millettioid clade</taxon>
        <taxon>Phaseoleae</taxon>
        <taxon>Mucuna</taxon>
    </lineage>
</organism>
<evidence type="ECO:0000256" key="12">
    <source>
        <dbReference type="ARBA" id="ARBA00022932"/>
    </source>
</evidence>
<dbReference type="SUPFAM" id="SSF53098">
    <property type="entry name" value="Ribonuclease H-like"/>
    <property type="match status" value="1"/>
</dbReference>
<dbReference type="GO" id="GO:0005524">
    <property type="term" value="F:ATP binding"/>
    <property type="evidence" value="ECO:0007669"/>
    <property type="project" value="UniProtKB-KW"/>
</dbReference>
<sequence>MRVNKRKLLQEQALQAWSNYKGKDKGPWKEHKFNTNQNHQDQEFGKTSESSKGRRKDQAQKEGCSSKNSKEWKFDKRKMRCHNFQKLGHYARECWTRKGAKNKPKIHANLAQDEGSDLDSETMMLLATTSSATSNETSYLDYGCSTHMTGKSLTVEGTNKVVFRNTDRKETIIEEVLYVPSIKTNMLSLGQLLQKGFVMKMANNCLTVLDRKQNLLSQNRTFQVRMHYLQHQCLTTLENKKEWLWHLKFCHLNFKDLHLLANHKMVKGLPQVLVLEATSRNNNIIVPTTTTKKLQVIHSDVCGPMQIETPEGNWYFIYFIDDLTKKIWHSGKMIKVLRTEGEREYMSTSVGLIHENIPHHSGTVERRNITLLN</sequence>
<evidence type="ECO:0000256" key="13">
    <source>
        <dbReference type="ARBA" id="ARBA00023172"/>
    </source>
</evidence>
<keyword evidence="8" id="KW-0067">ATP-binding</keyword>
<keyword evidence="12" id="KW-0548">Nucleotidyltransferase</keyword>
<keyword evidence="10" id="KW-0229">DNA integration</keyword>
<evidence type="ECO:0000313" key="16">
    <source>
        <dbReference type="EMBL" id="RDX93289.1"/>
    </source>
</evidence>
<evidence type="ECO:0000256" key="1">
    <source>
        <dbReference type="ARBA" id="ARBA00002180"/>
    </source>
</evidence>
<evidence type="ECO:0000256" key="11">
    <source>
        <dbReference type="ARBA" id="ARBA00022918"/>
    </source>
</evidence>
<keyword evidence="5" id="KW-0547">Nucleotide-binding</keyword>
<keyword evidence="9" id="KW-0460">Magnesium</keyword>
<dbReference type="Pfam" id="PF22936">
    <property type="entry name" value="Pol_BBD"/>
    <property type="match status" value="1"/>
</dbReference>
<keyword evidence="11" id="KW-0695">RNA-directed DNA polymerase</keyword>
<dbReference type="Proteomes" id="UP000257109">
    <property type="component" value="Unassembled WGS sequence"/>
</dbReference>
<keyword evidence="7" id="KW-0378">Hydrolase</keyword>
<gene>
    <name evidence="16" type="ORF">CR513_24476</name>
</gene>
<evidence type="ECO:0000256" key="7">
    <source>
        <dbReference type="ARBA" id="ARBA00022801"/>
    </source>
</evidence>
<dbReference type="InterPro" id="IPR054722">
    <property type="entry name" value="PolX-like_BBD"/>
</dbReference>
<dbReference type="EMBL" id="QJKJ01004649">
    <property type="protein sequence ID" value="RDX93289.1"/>
    <property type="molecule type" value="Genomic_DNA"/>
</dbReference>
<evidence type="ECO:0000256" key="10">
    <source>
        <dbReference type="ARBA" id="ARBA00022908"/>
    </source>
</evidence>
<dbReference type="GO" id="GO:0015074">
    <property type="term" value="P:DNA integration"/>
    <property type="evidence" value="ECO:0007669"/>
    <property type="project" value="UniProtKB-KW"/>
</dbReference>
<dbReference type="InterPro" id="IPR039537">
    <property type="entry name" value="Retrotran_Ty1/copia-like"/>
</dbReference>
<keyword evidence="12" id="KW-0808">Transferase</keyword>
<dbReference type="GO" id="GO:0006508">
    <property type="term" value="P:proteolysis"/>
    <property type="evidence" value="ECO:0007669"/>
    <property type="project" value="UniProtKB-KW"/>
</dbReference>
<evidence type="ECO:0000256" key="14">
    <source>
        <dbReference type="SAM" id="MobiDB-lite"/>
    </source>
</evidence>
<feature type="compositionally biased region" description="Basic and acidic residues" evidence="14">
    <location>
        <begin position="40"/>
        <end position="60"/>
    </location>
</feature>
<feature type="compositionally biased region" description="Basic and acidic residues" evidence="14">
    <location>
        <begin position="21"/>
        <end position="33"/>
    </location>
</feature>
<evidence type="ECO:0000256" key="3">
    <source>
        <dbReference type="ARBA" id="ARBA00022722"/>
    </source>
</evidence>
<dbReference type="GO" id="GO:0046872">
    <property type="term" value="F:metal ion binding"/>
    <property type="evidence" value="ECO:0007669"/>
    <property type="project" value="UniProtKB-KW"/>
</dbReference>
<dbReference type="GO" id="GO:0008233">
    <property type="term" value="F:peptidase activity"/>
    <property type="evidence" value="ECO:0007669"/>
    <property type="project" value="UniProtKB-KW"/>
</dbReference>
<feature type="non-terminal residue" evidence="16">
    <location>
        <position position="1"/>
    </location>
</feature>
<feature type="region of interest" description="Disordered" evidence="14">
    <location>
        <begin position="20"/>
        <end position="69"/>
    </location>
</feature>
<evidence type="ECO:0000256" key="9">
    <source>
        <dbReference type="ARBA" id="ARBA00022842"/>
    </source>
</evidence>
<proteinExistence type="predicted"/>
<keyword evidence="12" id="KW-0239">DNA-directed DNA polymerase</keyword>
<keyword evidence="4" id="KW-0479">Metal-binding</keyword>
<keyword evidence="6" id="KW-0255">Endonuclease</keyword>
<evidence type="ECO:0000256" key="5">
    <source>
        <dbReference type="ARBA" id="ARBA00022741"/>
    </source>
</evidence>
<dbReference type="GO" id="GO:0003887">
    <property type="term" value="F:DNA-directed DNA polymerase activity"/>
    <property type="evidence" value="ECO:0007669"/>
    <property type="project" value="UniProtKB-KW"/>
</dbReference>
<keyword evidence="3" id="KW-0540">Nuclease</keyword>
<dbReference type="GO" id="GO:0004519">
    <property type="term" value="F:endonuclease activity"/>
    <property type="evidence" value="ECO:0007669"/>
    <property type="project" value="UniProtKB-KW"/>
</dbReference>
<feature type="domain" description="Retrovirus-related Pol polyprotein from transposon TNT 1-94-like beta-barrel" evidence="15">
    <location>
        <begin position="150"/>
        <end position="197"/>
    </location>
</feature>
<keyword evidence="2" id="KW-0645">Protease</keyword>
<evidence type="ECO:0000259" key="15">
    <source>
        <dbReference type="Pfam" id="PF22936"/>
    </source>
</evidence>
<comment type="caution">
    <text evidence="16">The sequence shown here is derived from an EMBL/GenBank/DDBJ whole genome shotgun (WGS) entry which is preliminary data.</text>
</comment>
<evidence type="ECO:0000256" key="4">
    <source>
        <dbReference type="ARBA" id="ARBA00022723"/>
    </source>
</evidence>
<evidence type="ECO:0000313" key="17">
    <source>
        <dbReference type="Proteomes" id="UP000257109"/>
    </source>
</evidence>
<accession>A0A371GRW9</accession>
<evidence type="ECO:0000256" key="2">
    <source>
        <dbReference type="ARBA" id="ARBA00022670"/>
    </source>
</evidence>
<dbReference type="AlphaFoldDB" id="A0A371GRW9"/>
<keyword evidence="17" id="KW-1185">Reference proteome</keyword>
<dbReference type="InterPro" id="IPR012337">
    <property type="entry name" value="RNaseH-like_sf"/>
</dbReference>
<dbReference type="GO" id="GO:0003964">
    <property type="term" value="F:RNA-directed DNA polymerase activity"/>
    <property type="evidence" value="ECO:0007669"/>
    <property type="project" value="UniProtKB-KW"/>
</dbReference>
<dbReference type="STRING" id="157652.A0A371GRW9"/>
<name>A0A371GRW9_MUCPR</name>
<dbReference type="GO" id="GO:0006310">
    <property type="term" value="P:DNA recombination"/>
    <property type="evidence" value="ECO:0007669"/>
    <property type="project" value="UniProtKB-KW"/>
</dbReference>
<evidence type="ECO:0000256" key="6">
    <source>
        <dbReference type="ARBA" id="ARBA00022759"/>
    </source>
</evidence>
<evidence type="ECO:0000256" key="8">
    <source>
        <dbReference type="ARBA" id="ARBA00022840"/>
    </source>
</evidence>
<comment type="function">
    <text evidence="1">The aspartyl protease (PR) mediates the proteolytic cleavages of the Gag and Gag-Pol polyproteins after assembly of the VLP.</text>
</comment>